<dbReference type="InterPro" id="IPR003653">
    <property type="entry name" value="Peptidase_C48_C"/>
</dbReference>
<keyword evidence="5" id="KW-0472">Membrane</keyword>
<feature type="region of interest" description="Disordered" evidence="4">
    <location>
        <begin position="883"/>
        <end position="946"/>
    </location>
</feature>
<dbReference type="PANTHER" id="PTHR47764:SF2">
    <property type="entry name" value="UBIQUITIN-LIKE PROTEASE FAMILY PROFILE DOMAIN-CONTAINING PROTEIN"/>
    <property type="match status" value="1"/>
</dbReference>
<feature type="compositionally biased region" description="Basic and acidic residues" evidence="4">
    <location>
        <begin position="908"/>
        <end position="921"/>
    </location>
</feature>
<feature type="compositionally biased region" description="Basic and acidic residues" evidence="4">
    <location>
        <begin position="928"/>
        <end position="946"/>
    </location>
</feature>
<organism evidence="7 8">
    <name type="scientific">Oldenlandia corymbosa var. corymbosa</name>
    <dbReference type="NCBI Taxonomy" id="529605"/>
    <lineage>
        <taxon>Eukaryota</taxon>
        <taxon>Viridiplantae</taxon>
        <taxon>Streptophyta</taxon>
        <taxon>Embryophyta</taxon>
        <taxon>Tracheophyta</taxon>
        <taxon>Spermatophyta</taxon>
        <taxon>Magnoliopsida</taxon>
        <taxon>eudicotyledons</taxon>
        <taxon>Gunneridae</taxon>
        <taxon>Pentapetalae</taxon>
        <taxon>asterids</taxon>
        <taxon>lamiids</taxon>
        <taxon>Gentianales</taxon>
        <taxon>Rubiaceae</taxon>
        <taxon>Rubioideae</taxon>
        <taxon>Spermacoceae</taxon>
        <taxon>Hedyotis-Oldenlandia complex</taxon>
        <taxon>Oldenlandia</taxon>
    </lineage>
</organism>
<dbReference type="PANTHER" id="PTHR47764">
    <property type="entry name" value="UBIQUITIN-LIKE-SPECIFIC PROTEASE 2B-RELATED"/>
    <property type="match status" value="1"/>
</dbReference>
<dbReference type="Pfam" id="PF25352">
    <property type="entry name" value="PH_ULP"/>
    <property type="match status" value="1"/>
</dbReference>
<dbReference type="AlphaFoldDB" id="A0AAV1D9L3"/>
<evidence type="ECO:0000256" key="4">
    <source>
        <dbReference type="SAM" id="MobiDB-lite"/>
    </source>
</evidence>
<dbReference type="GO" id="GO:0008234">
    <property type="term" value="F:cysteine-type peptidase activity"/>
    <property type="evidence" value="ECO:0007669"/>
    <property type="project" value="InterPro"/>
</dbReference>
<feature type="domain" description="Ubiquitin-like protease family profile" evidence="6">
    <location>
        <begin position="397"/>
        <end position="618"/>
    </location>
</feature>
<evidence type="ECO:0000256" key="1">
    <source>
        <dbReference type="ARBA" id="ARBA00005234"/>
    </source>
</evidence>
<reference evidence="7" key="1">
    <citation type="submission" date="2023-03" db="EMBL/GenBank/DDBJ databases">
        <authorList>
            <person name="Julca I."/>
        </authorList>
    </citation>
    <scope>NUCLEOTIDE SEQUENCE</scope>
</reference>
<dbReference type="SUPFAM" id="SSF54001">
    <property type="entry name" value="Cysteine proteinases"/>
    <property type="match status" value="1"/>
</dbReference>
<dbReference type="Pfam" id="PF02902">
    <property type="entry name" value="Peptidase_C48"/>
    <property type="match status" value="1"/>
</dbReference>
<evidence type="ECO:0000256" key="2">
    <source>
        <dbReference type="ARBA" id="ARBA00022670"/>
    </source>
</evidence>
<proteinExistence type="inferred from homology"/>
<name>A0AAV1D9L3_OLDCO</name>
<sequence length="946" mass="108050">MVKPTRRSSSSNPTRNSKYGVFDFAEDEALVEKEAQKKLSKYSATEDVDKYTFLECFAGGEEKVGDSLKKEPLDVDHYYLVQEEAILKLDAVLSCSSDCEELGHFPADVKDSACSSPGKPSCPREGRKLGGLVANEKHLQSFQPLATSSVFIFFFWLFFPLEAMIASVISNLKLLQNQPLFIDSDDEQEKKESPARVLICVDSDEEHGNSATDLVEEQPSSHDSNAHQYEPAVVVKPDCIFCGNMYCTASTMTFSPRSVRLEGSFNRVNISFDFNWPISDFEKITCLWYKEVETVVVSLHLKSWEEKVAEIDKRFSEKMVADQLTFSVNDPKWKERQEEIESLNPRYKIILTTILDIDFIWSEFSSPGQKGIYVSEDCATNEVLEDFVYPKGDPDAVIIGKKDVELLKPATFVNDTIIDFYVKYLWQKMSPEQQHRFHFFNCFFFRKLADLDKDLSTACEGRAAFQRVRKWTRKVNLFEKDFLFIPVNFRFVTSYKTLSMSWFLLVLSLTWMITYDSLHWSLIVICHPGEAAHYQNDGVEASSRVPCILHMDSIRGHHRGLKNLFQSYLWEEWKERHHNISEDIHTNFLKLQFISLKLPQQENSFDCGLFLLYYVERFVKQAPVSYNPSNGNFLNQDWFQPAEASNRRSYIRSLIYQVCRENAEKHPPDDDKASSDSIVENNVGEGFRRETWDGRYKYRADYCGSDQKKVATPGSTPTNLRRQNLILADDSFNQSCKHLSPIEEEKASAEKTALSSTAGNRNAAASVSGVPMVLDDESVETFNNSQIAPALQDKEKRVSEVEELAPEELAVCIIPDSQEESSNMVIDYDADDHREKLVPEVEELAPEELALSDVPDSQEESSNMVIDNDVDDHREKLVPEVEKELAIVDVPDSQEESSNKVMGDDADDHTREAIGTDHCNFRNDYTCTDERVDNSKTDKASSENKQ</sequence>
<evidence type="ECO:0000313" key="8">
    <source>
        <dbReference type="Proteomes" id="UP001161247"/>
    </source>
</evidence>
<dbReference type="InterPro" id="IPR038765">
    <property type="entry name" value="Papain-like_cys_pep_sf"/>
</dbReference>
<gene>
    <name evidence="7" type="ORF">OLC1_LOCUS13111</name>
</gene>
<keyword evidence="8" id="KW-1185">Reference proteome</keyword>
<dbReference type="Proteomes" id="UP001161247">
    <property type="component" value="Chromosome 4"/>
</dbReference>
<dbReference type="Gene3D" id="3.40.395.10">
    <property type="entry name" value="Adenoviral Proteinase, Chain A"/>
    <property type="match status" value="1"/>
</dbReference>
<keyword evidence="5" id="KW-1133">Transmembrane helix</keyword>
<evidence type="ECO:0000256" key="3">
    <source>
        <dbReference type="ARBA" id="ARBA00022801"/>
    </source>
</evidence>
<accession>A0AAV1D9L3</accession>
<comment type="similarity">
    <text evidence="1">Belongs to the peptidase C48 family.</text>
</comment>
<protein>
    <submittedName>
        <fullName evidence="7">OLC1v1002733C2</fullName>
    </submittedName>
</protein>
<evidence type="ECO:0000313" key="7">
    <source>
        <dbReference type="EMBL" id="CAI9104116.1"/>
    </source>
</evidence>
<evidence type="ECO:0000256" key="5">
    <source>
        <dbReference type="SAM" id="Phobius"/>
    </source>
</evidence>
<dbReference type="EMBL" id="OX459121">
    <property type="protein sequence ID" value="CAI9104116.1"/>
    <property type="molecule type" value="Genomic_DNA"/>
</dbReference>
<dbReference type="InterPro" id="IPR057375">
    <property type="entry name" value="ULP2A/B_PH"/>
</dbReference>
<keyword evidence="2" id="KW-0645">Protease</keyword>
<evidence type="ECO:0000259" key="6">
    <source>
        <dbReference type="PROSITE" id="PS50600"/>
    </source>
</evidence>
<dbReference type="GO" id="GO:0006508">
    <property type="term" value="P:proteolysis"/>
    <property type="evidence" value="ECO:0007669"/>
    <property type="project" value="UniProtKB-KW"/>
</dbReference>
<dbReference type="PROSITE" id="PS50600">
    <property type="entry name" value="ULP_PROTEASE"/>
    <property type="match status" value="1"/>
</dbReference>
<feature type="transmembrane region" description="Helical" evidence="5">
    <location>
        <begin position="145"/>
        <end position="169"/>
    </location>
</feature>
<keyword evidence="3" id="KW-0378">Hydrolase</keyword>
<keyword evidence="5" id="KW-0812">Transmembrane</keyword>